<dbReference type="PANTHER" id="PTHR46576">
    <property type="entry name" value="BROMO ADJACENT HOMOLOGY DOMAIN-CONTAINING 1 PROTEIN"/>
    <property type="match status" value="1"/>
</dbReference>
<comment type="caution">
    <text evidence="2">The sequence shown here is derived from an EMBL/GenBank/DDBJ whole genome shotgun (WGS) entry which is preliminary data.</text>
</comment>
<feature type="compositionally biased region" description="Polar residues" evidence="1">
    <location>
        <begin position="425"/>
        <end position="436"/>
    </location>
</feature>
<feature type="compositionally biased region" description="Basic and acidic residues" evidence="1">
    <location>
        <begin position="439"/>
        <end position="449"/>
    </location>
</feature>
<feature type="compositionally biased region" description="Basic and acidic residues" evidence="1">
    <location>
        <begin position="1380"/>
        <end position="1389"/>
    </location>
</feature>
<accession>A0A9Q0RUG1</accession>
<feature type="compositionally biased region" description="Basic residues" evidence="1">
    <location>
        <begin position="1068"/>
        <end position="1085"/>
    </location>
</feature>
<feature type="region of interest" description="Disordered" evidence="1">
    <location>
        <begin position="234"/>
        <end position="516"/>
    </location>
</feature>
<feature type="compositionally biased region" description="Polar residues" evidence="1">
    <location>
        <begin position="651"/>
        <end position="676"/>
    </location>
</feature>
<evidence type="ECO:0000313" key="2">
    <source>
        <dbReference type="EMBL" id="KAJ6634600.1"/>
    </source>
</evidence>
<dbReference type="Proteomes" id="UP001151699">
    <property type="component" value="Chromosome C"/>
</dbReference>
<feature type="compositionally biased region" description="Polar residues" evidence="1">
    <location>
        <begin position="408"/>
        <end position="417"/>
    </location>
</feature>
<feature type="compositionally biased region" description="Basic and acidic residues" evidence="1">
    <location>
        <begin position="458"/>
        <end position="480"/>
    </location>
</feature>
<feature type="compositionally biased region" description="Basic and acidic residues" evidence="1">
    <location>
        <begin position="638"/>
        <end position="650"/>
    </location>
</feature>
<feature type="compositionally biased region" description="Basic and acidic residues" evidence="1">
    <location>
        <begin position="138"/>
        <end position="156"/>
    </location>
</feature>
<feature type="compositionally biased region" description="Acidic residues" evidence="1">
    <location>
        <begin position="1252"/>
        <end position="1264"/>
    </location>
</feature>
<feature type="compositionally biased region" description="Low complexity" evidence="1">
    <location>
        <begin position="1600"/>
        <end position="1611"/>
    </location>
</feature>
<dbReference type="PANTHER" id="PTHR46576:SF1">
    <property type="entry name" value="BROMO ADJACENT HOMOLOGY DOMAIN-CONTAINING 1 PROTEIN"/>
    <property type="match status" value="1"/>
</dbReference>
<feature type="compositionally biased region" description="Basic and acidic residues" evidence="1">
    <location>
        <begin position="330"/>
        <end position="353"/>
    </location>
</feature>
<proteinExistence type="predicted"/>
<gene>
    <name evidence="2" type="ORF">Bhyg_13175</name>
</gene>
<reference evidence="2" key="1">
    <citation type="submission" date="2022-07" db="EMBL/GenBank/DDBJ databases">
        <authorList>
            <person name="Trinca V."/>
            <person name="Uliana J.V.C."/>
            <person name="Torres T.T."/>
            <person name="Ward R.J."/>
            <person name="Monesi N."/>
        </authorList>
    </citation>
    <scope>NUCLEOTIDE SEQUENCE</scope>
    <source>
        <strain evidence="2">HSMRA1968</strain>
        <tissue evidence="2">Whole embryos</tissue>
    </source>
</reference>
<evidence type="ECO:0000256" key="1">
    <source>
        <dbReference type="SAM" id="MobiDB-lite"/>
    </source>
</evidence>
<feature type="region of interest" description="Disordered" evidence="1">
    <location>
        <begin position="540"/>
        <end position="711"/>
    </location>
</feature>
<feature type="compositionally biased region" description="Polar residues" evidence="1">
    <location>
        <begin position="1522"/>
        <end position="1535"/>
    </location>
</feature>
<dbReference type="GO" id="GO:0045892">
    <property type="term" value="P:negative regulation of DNA-templated transcription"/>
    <property type="evidence" value="ECO:0007669"/>
    <property type="project" value="TreeGrafter"/>
</dbReference>
<feature type="compositionally biased region" description="Basic and acidic residues" evidence="1">
    <location>
        <begin position="1176"/>
        <end position="1193"/>
    </location>
</feature>
<name>A0A9Q0RUG1_9DIPT</name>
<organism evidence="2 3">
    <name type="scientific">Pseudolycoriella hygida</name>
    <dbReference type="NCBI Taxonomy" id="35572"/>
    <lineage>
        <taxon>Eukaryota</taxon>
        <taxon>Metazoa</taxon>
        <taxon>Ecdysozoa</taxon>
        <taxon>Arthropoda</taxon>
        <taxon>Hexapoda</taxon>
        <taxon>Insecta</taxon>
        <taxon>Pterygota</taxon>
        <taxon>Neoptera</taxon>
        <taxon>Endopterygota</taxon>
        <taxon>Diptera</taxon>
        <taxon>Nematocera</taxon>
        <taxon>Sciaroidea</taxon>
        <taxon>Sciaridae</taxon>
        <taxon>Pseudolycoriella</taxon>
    </lineage>
</organism>
<feature type="region of interest" description="Disordered" evidence="1">
    <location>
        <begin position="1176"/>
        <end position="1389"/>
    </location>
</feature>
<feature type="region of interest" description="Disordered" evidence="1">
    <location>
        <begin position="1557"/>
        <end position="1611"/>
    </location>
</feature>
<feature type="compositionally biased region" description="Basic and acidic residues" evidence="1">
    <location>
        <begin position="888"/>
        <end position="897"/>
    </location>
</feature>
<dbReference type="OrthoDB" id="1922186at2759"/>
<feature type="compositionally biased region" description="Basic and acidic residues" evidence="1">
    <location>
        <begin position="298"/>
        <end position="321"/>
    </location>
</feature>
<feature type="compositionally biased region" description="Basic and acidic residues" evidence="1">
    <location>
        <begin position="1217"/>
        <end position="1251"/>
    </location>
</feature>
<feature type="compositionally biased region" description="Basic residues" evidence="1">
    <location>
        <begin position="1311"/>
        <end position="1322"/>
    </location>
</feature>
<feature type="compositionally biased region" description="Polar residues" evidence="1">
    <location>
        <begin position="941"/>
        <end position="953"/>
    </location>
</feature>
<feature type="compositionally biased region" description="Basic residues" evidence="1">
    <location>
        <begin position="1334"/>
        <end position="1345"/>
    </location>
</feature>
<feature type="compositionally biased region" description="Basic residues" evidence="1">
    <location>
        <begin position="548"/>
        <end position="558"/>
    </location>
</feature>
<feature type="compositionally biased region" description="Basic and acidic residues" evidence="1">
    <location>
        <begin position="1014"/>
        <end position="1032"/>
    </location>
</feature>
<keyword evidence="3" id="KW-1185">Reference proteome</keyword>
<dbReference type="GO" id="GO:0005677">
    <property type="term" value="C:chromatin silencing complex"/>
    <property type="evidence" value="ECO:0007669"/>
    <property type="project" value="TreeGrafter"/>
</dbReference>
<feature type="compositionally biased region" description="Polar residues" evidence="1">
    <location>
        <begin position="32"/>
        <end position="49"/>
    </location>
</feature>
<feature type="compositionally biased region" description="Polar residues" evidence="1">
    <location>
        <begin position="684"/>
        <end position="704"/>
    </location>
</feature>
<feature type="compositionally biased region" description="Basic and acidic residues" evidence="1">
    <location>
        <begin position="610"/>
        <end position="620"/>
    </location>
</feature>
<feature type="region of interest" description="Disordered" evidence="1">
    <location>
        <begin position="810"/>
        <end position="1144"/>
    </location>
</feature>
<dbReference type="GO" id="GO:0003682">
    <property type="term" value="F:chromatin binding"/>
    <property type="evidence" value="ECO:0007669"/>
    <property type="project" value="TreeGrafter"/>
</dbReference>
<feature type="compositionally biased region" description="Basic and acidic residues" evidence="1">
    <location>
        <begin position="1046"/>
        <end position="1067"/>
    </location>
</feature>
<sequence>MDAKIARTMRAKRLQTRQQNDDASATKKCRSKSLSVKRNASSSRDTSPPKSVRRVQDKVDSEKKTPTKKLMTKTKKEITSTESKPGNKDETKESQQHMVPQSGIDSLKSNKKTTKNIVDEQKKKDSLKASSGKLKLPTKKETTKQGIKKPDDRVKCNKDEKVSKELKNLGIQISDQSPSSNDKIIKASISEIVKTKYRTSASHSLYGKTPIGIEKATSSKTIECTKENIKDTVIKVESNNTADEKKETKTEVKDDKDVKAIRPVKKESTKETKKEEASDFDAANASEKKQQPAKNKKVGTEHKDLATKFDSKTKEDKKEFSVTKSNCQDISKDKKLKKNDSSEQKKKTKKVENEAEQPSHSSIKEDSKKAKSPKVTKSKKETEDNLDKSSKIKEIKAINQIVEKVNVVQPNDLNTVDINDESKKSITSTENKTQTSKKSKSDENVKKSQNDFNSSSSKKFEDDVDKKAAKKDNNDFKNIDTESNSKLPKKKSKSPKKSASGGTESKDTKESKESSLASIVQTIEEVIAQAVYESVLMEQFKVDSEKHVKSKPSKIPKIKKTENVKTNENPVKRKYVKKKIKVEGHETQETISKPNEQEEPKIEPSAISKPIDKKENEKVNPKKKSAIPKKKGKLTLNEPRKTEGDDKLECRTSSSTKNQSKSATDVITKQSTSETSNKAKETIDNSAVKTKTNLLADEPTTSNKFTDDTIPVKESSDSQLKLTEITIYETEKNQLNSKIAPANISYNLEHIDEGTTSERIDNISSFIESPKFISEDSDDDEDFFINLPANLTSATFSGLNIDKPIKEANQSGAKVPTNVQIQPASNNIDDDSNESSTASSDESIVDKRRKKKPVKQSMAKKKAAEKAAKKNTVIGKPAKTSKASMKSQAKELAEKPDPLPMKSKISVKSLESMKNPTVEEKQIKVEILSDDEECCRILENVMNQPSTSSSQIPKNPPSKEPPTKRKYVRKKPLKSDQNKNKNDDNNDATKKDVYDFHESGHSSEDTCLSYKKNSKNDKDSEKKKSERIDRPASSKKVTLVKKKVLSKKDDQTDDEQKMRTTKNDQRTKPSKTPKAKSTQQKRKSSLNHSGSSDSDSDDKVLSKKFSKKKKIFSDSASRSSSVSESSDSEHEVTSSGGKNPRKKLIDSFIGPKRHRIASLNALAKVQCLYENESRTAQELGFVKEPRTLPKEKPIVLLTSEEDNEKIKSESLGQSAPTKKDKEVKKEKKSTQEQPENKNEKQPKQPKQRDKNEDENDEEQEEEEEVVIRTLRAAPGLRGAGKLWEVSMSSMESNSDVDSDESYEDNKADKTKSKKKPLPKRTSVKSSQKTPIVKSKSKTVKAKASTKRLLSSCNSDSSEDESEPTPSSSKKHSKKKRKKSPHDGKSDFKELVVRKRMASLNASAMLAATYEVERHLDRCDSMYYGSSAESDTIVTPKKIKDIKREIEEPKEVAFGFKISVKFTENITHLQPRPVSTNVVIVKDTDVTITGVYVNSSLGSSQEAYCKMQYRVQSSVTEERLLRPTTQDPPKSYTPLSALSCMLPPGSADSIGIETQPSTLQHQPQYHHGPPHQIPLSHHLQSHHQSPDCETPSPFRYQNVYQQSPPSQMQSSSAFCAIPQPDATVSKGYELKYHIITF</sequence>
<feature type="compositionally biased region" description="Basic and acidic residues" evidence="1">
    <location>
        <begin position="242"/>
        <end position="277"/>
    </location>
</feature>
<protein>
    <submittedName>
        <fullName evidence="2">Uncharacterized protein</fullName>
    </submittedName>
</protein>
<feature type="compositionally biased region" description="Basic and acidic residues" evidence="1">
    <location>
        <begin position="74"/>
        <end position="95"/>
    </location>
</feature>
<evidence type="ECO:0000313" key="3">
    <source>
        <dbReference type="Proteomes" id="UP001151699"/>
    </source>
</evidence>
<feature type="compositionally biased region" description="Basic and acidic residues" evidence="1">
    <location>
        <begin position="378"/>
        <end position="396"/>
    </location>
</feature>
<feature type="compositionally biased region" description="Low complexity" evidence="1">
    <location>
        <begin position="1113"/>
        <end position="1125"/>
    </location>
</feature>
<feature type="compositionally biased region" description="Basic and acidic residues" evidence="1">
    <location>
        <begin position="117"/>
        <end position="127"/>
    </location>
</feature>
<feature type="region of interest" description="Disordered" evidence="1">
    <location>
        <begin position="1517"/>
        <end position="1537"/>
    </location>
</feature>
<feature type="compositionally biased region" description="Basic and acidic residues" evidence="1">
    <location>
        <begin position="504"/>
        <end position="513"/>
    </location>
</feature>
<feature type="region of interest" description="Disordered" evidence="1">
    <location>
        <begin position="1"/>
        <end position="156"/>
    </location>
</feature>
<feature type="compositionally biased region" description="Basic and acidic residues" evidence="1">
    <location>
        <begin position="54"/>
        <end position="65"/>
    </location>
</feature>
<dbReference type="EMBL" id="WJQU01000004">
    <property type="protein sequence ID" value="KAJ6634600.1"/>
    <property type="molecule type" value="Genomic_DNA"/>
</dbReference>
<feature type="compositionally biased region" description="Basic residues" evidence="1">
    <location>
        <begin position="847"/>
        <end position="861"/>
    </location>
</feature>
<feature type="compositionally biased region" description="Basic residues" evidence="1">
    <location>
        <begin position="487"/>
        <end position="496"/>
    </location>
</feature>
<dbReference type="InterPro" id="IPR053032">
    <property type="entry name" value="BAH_domain-containing"/>
</dbReference>
<feature type="compositionally biased region" description="Basic residues" evidence="1">
    <location>
        <begin position="621"/>
        <end position="633"/>
    </location>
</feature>
<feature type="compositionally biased region" description="Basic and acidic residues" evidence="1">
    <location>
        <begin position="973"/>
        <end position="1004"/>
    </location>
</feature>
<dbReference type="GO" id="GO:0000976">
    <property type="term" value="F:transcription cis-regulatory region binding"/>
    <property type="evidence" value="ECO:0007669"/>
    <property type="project" value="TreeGrafter"/>
</dbReference>
<feature type="compositionally biased region" description="Polar residues" evidence="1">
    <location>
        <begin position="810"/>
        <end position="824"/>
    </location>
</feature>
<dbReference type="GO" id="GO:0031507">
    <property type="term" value="P:heterochromatin formation"/>
    <property type="evidence" value="ECO:0007669"/>
    <property type="project" value="TreeGrafter"/>
</dbReference>
<feature type="compositionally biased region" description="Basic residues" evidence="1">
    <location>
        <begin position="1368"/>
        <end position="1379"/>
    </location>
</feature>